<dbReference type="Proteomes" id="UP001152531">
    <property type="component" value="Unassembled WGS sequence"/>
</dbReference>
<comment type="caution">
    <text evidence="1">The sequence shown here is derived from an EMBL/GenBank/DDBJ whole genome shotgun (WGS) entry which is preliminary data.</text>
</comment>
<gene>
    <name evidence="1" type="ORF">CLIB1444_01S03092</name>
</gene>
<name>A0ACA9Y042_9ASCO</name>
<accession>A0ACA9Y042</accession>
<evidence type="ECO:0000313" key="2">
    <source>
        <dbReference type="Proteomes" id="UP001152531"/>
    </source>
</evidence>
<dbReference type="EMBL" id="CALSDN010000001">
    <property type="protein sequence ID" value="CAH6718274.1"/>
    <property type="molecule type" value="Genomic_DNA"/>
</dbReference>
<reference evidence="1" key="1">
    <citation type="submission" date="2022-06" db="EMBL/GenBank/DDBJ databases">
        <authorList>
            <person name="Legras J.-L."/>
            <person name="Devillers H."/>
            <person name="Grondin C."/>
        </authorList>
    </citation>
    <scope>NUCLEOTIDE SEQUENCE</scope>
    <source>
        <strain evidence="1">CLIB 1444</strain>
    </source>
</reference>
<protein>
    <submittedName>
        <fullName evidence="1">Syntaxin Vam3p</fullName>
    </submittedName>
</protein>
<organism evidence="1 2">
    <name type="scientific">[Candida] jaroonii</name>
    <dbReference type="NCBI Taxonomy" id="467808"/>
    <lineage>
        <taxon>Eukaryota</taxon>
        <taxon>Fungi</taxon>
        <taxon>Dikarya</taxon>
        <taxon>Ascomycota</taxon>
        <taxon>Saccharomycotina</taxon>
        <taxon>Pichiomycetes</taxon>
        <taxon>Debaryomycetaceae</taxon>
        <taxon>Yamadazyma</taxon>
    </lineage>
</organism>
<proteinExistence type="predicted"/>
<sequence length="286" mass="32709">MSFANIDLEAQKSIKNGKITDGPQTDSQNELDKIINNTSEQLRKFGNLITQFDNQLKTIGTKRDSSKTRENLDSLTNNLNNLEDGIKLLVENLDNLINKNSDEKGKNKIEITNRQVIIKERLLNEYNDLHRAFNKSHKQYSDRKRAHPIKSTEKTPLLESSSGGYDSQQVQQQTQVQVQDQDIINETELQYHRMLTEERNREIEQAHEGIMEVNSIFKDLGELIHQQGEQLDLVENNVGQLQSNAQQAASELNKAHEYQKRKGKWSCILLVALCVFVLVVVLAVIS</sequence>
<keyword evidence="2" id="KW-1185">Reference proteome</keyword>
<evidence type="ECO:0000313" key="1">
    <source>
        <dbReference type="EMBL" id="CAH6718274.1"/>
    </source>
</evidence>